<evidence type="ECO:0000313" key="18">
    <source>
        <dbReference type="Proteomes" id="UP000295765"/>
    </source>
</evidence>
<evidence type="ECO:0000256" key="4">
    <source>
        <dbReference type="ARBA" id="ARBA00022630"/>
    </source>
</evidence>
<comment type="pathway">
    <text evidence="2 15">Cofactor biosynthesis; FAD biosynthesis; FAD from FMN: step 1/1.</text>
</comment>
<evidence type="ECO:0000256" key="3">
    <source>
        <dbReference type="ARBA" id="ARBA00005201"/>
    </source>
</evidence>
<dbReference type="EC" id="2.7.1.26" evidence="15"/>
<dbReference type="GO" id="GO:0006747">
    <property type="term" value="P:FAD biosynthetic process"/>
    <property type="evidence" value="ECO:0007669"/>
    <property type="project" value="UniProtKB-UniRule"/>
</dbReference>
<evidence type="ECO:0000256" key="12">
    <source>
        <dbReference type="ARBA" id="ARBA00023268"/>
    </source>
</evidence>
<dbReference type="NCBIfam" id="NF004162">
    <property type="entry name" value="PRK05627.1-5"/>
    <property type="match status" value="1"/>
</dbReference>
<keyword evidence="7 15" id="KW-0548">Nucleotidyltransferase</keyword>
<dbReference type="EMBL" id="SLWY01000015">
    <property type="protein sequence ID" value="TCO80281.1"/>
    <property type="molecule type" value="Genomic_DNA"/>
</dbReference>
<dbReference type="OrthoDB" id="9803667at2"/>
<dbReference type="Proteomes" id="UP000295765">
    <property type="component" value="Unassembled WGS sequence"/>
</dbReference>
<dbReference type="EC" id="2.7.7.2" evidence="15"/>
<dbReference type="AlphaFoldDB" id="A0A4R2KZX4"/>
<keyword evidence="10 15" id="KW-0274">FAD</keyword>
<dbReference type="InterPro" id="IPR014729">
    <property type="entry name" value="Rossmann-like_a/b/a_fold"/>
</dbReference>
<dbReference type="InterPro" id="IPR023465">
    <property type="entry name" value="Riboflavin_kinase_dom_sf"/>
</dbReference>
<comment type="caution">
    <text evidence="17">The sequence shown here is derived from an EMBL/GenBank/DDBJ whole genome shotgun (WGS) entry which is preliminary data.</text>
</comment>
<dbReference type="UniPathway" id="UPA00276">
    <property type="reaction ID" value="UER00406"/>
</dbReference>
<reference evidence="17 18" key="1">
    <citation type="submission" date="2019-03" db="EMBL/GenBank/DDBJ databases">
        <title>Genomic Encyclopedia of Type Strains, Phase IV (KMG-IV): sequencing the most valuable type-strain genomes for metagenomic binning, comparative biology and taxonomic classification.</title>
        <authorList>
            <person name="Goeker M."/>
        </authorList>
    </citation>
    <scope>NUCLEOTIDE SEQUENCE [LARGE SCALE GENOMIC DNA]</scope>
    <source>
        <strain evidence="17 18">DSM 25287</strain>
    </source>
</reference>
<keyword evidence="4 15" id="KW-0285">Flavoprotein</keyword>
<proteinExistence type="inferred from homology"/>
<dbReference type="UniPathway" id="UPA00277">
    <property type="reaction ID" value="UER00407"/>
</dbReference>
<keyword evidence="5 15" id="KW-0288">FMN</keyword>
<evidence type="ECO:0000256" key="8">
    <source>
        <dbReference type="ARBA" id="ARBA00022741"/>
    </source>
</evidence>
<comment type="catalytic activity">
    <reaction evidence="13 15">
        <text>riboflavin + ATP = FMN + ADP + H(+)</text>
        <dbReference type="Rhea" id="RHEA:14357"/>
        <dbReference type="ChEBI" id="CHEBI:15378"/>
        <dbReference type="ChEBI" id="CHEBI:30616"/>
        <dbReference type="ChEBI" id="CHEBI:57986"/>
        <dbReference type="ChEBI" id="CHEBI:58210"/>
        <dbReference type="ChEBI" id="CHEBI:456216"/>
        <dbReference type="EC" id="2.7.1.26"/>
    </reaction>
</comment>
<dbReference type="SMART" id="SM00904">
    <property type="entry name" value="Flavokinase"/>
    <property type="match status" value="1"/>
</dbReference>
<comment type="pathway">
    <text evidence="3 15">Cofactor biosynthesis; FMN biosynthesis; FMN from riboflavin (ATP route): step 1/1.</text>
</comment>
<keyword evidence="9 15" id="KW-0418">Kinase</keyword>
<evidence type="ECO:0000256" key="1">
    <source>
        <dbReference type="ARBA" id="ARBA00002121"/>
    </source>
</evidence>
<gene>
    <name evidence="17" type="ORF">EV699_11558</name>
</gene>
<evidence type="ECO:0000256" key="10">
    <source>
        <dbReference type="ARBA" id="ARBA00022827"/>
    </source>
</evidence>
<keyword evidence="12" id="KW-0511">Multifunctional enzyme</keyword>
<keyword evidence="6 15" id="KW-0808">Transferase</keyword>
<dbReference type="FunFam" id="3.40.50.620:FF:000021">
    <property type="entry name" value="Riboflavin biosynthesis protein"/>
    <property type="match status" value="1"/>
</dbReference>
<protein>
    <recommendedName>
        <fullName evidence="15">Riboflavin biosynthesis protein</fullName>
    </recommendedName>
    <domain>
        <recommendedName>
            <fullName evidence="15">Riboflavin kinase</fullName>
            <ecNumber evidence="15">2.7.1.26</ecNumber>
        </recommendedName>
        <alternativeName>
            <fullName evidence="15">Flavokinase</fullName>
        </alternativeName>
    </domain>
    <domain>
        <recommendedName>
            <fullName evidence="15">FMN adenylyltransferase</fullName>
            <ecNumber evidence="15">2.7.7.2</ecNumber>
        </recommendedName>
        <alternativeName>
            <fullName evidence="15">FAD pyrophosphorylase</fullName>
        </alternativeName>
        <alternativeName>
            <fullName evidence="15">FAD synthase</fullName>
        </alternativeName>
    </domain>
</protein>
<evidence type="ECO:0000256" key="11">
    <source>
        <dbReference type="ARBA" id="ARBA00022840"/>
    </source>
</evidence>
<dbReference type="Pfam" id="PF06574">
    <property type="entry name" value="FAD_syn"/>
    <property type="match status" value="1"/>
</dbReference>
<dbReference type="PANTHER" id="PTHR22749:SF6">
    <property type="entry name" value="RIBOFLAVIN KINASE"/>
    <property type="match status" value="1"/>
</dbReference>
<comment type="catalytic activity">
    <reaction evidence="14 15">
        <text>FMN + ATP + H(+) = FAD + diphosphate</text>
        <dbReference type="Rhea" id="RHEA:17237"/>
        <dbReference type="ChEBI" id="CHEBI:15378"/>
        <dbReference type="ChEBI" id="CHEBI:30616"/>
        <dbReference type="ChEBI" id="CHEBI:33019"/>
        <dbReference type="ChEBI" id="CHEBI:57692"/>
        <dbReference type="ChEBI" id="CHEBI:58210"/>
        <dbReference type="EC" id="2.7.7.2"/>
    </reaction>
</comment>
<dbReference type="Pfam" id="PF01687">
    <property type="entry name" value="Flavokinase"/>
    <property type="match status" value="1"/>
</dbReference>
<dbReference type="PIRSF" id="PIRSF004491">
    <property type="entry name" value="FAD_Synth"/>
    <property type="match status" value="1"/>
</dbReference>
<dbReference type="CDD" id="cd02064">
    <property type="entry name" value="FAD_synthetase_N"/>
    <property type="match status" value="1"/>
</dbReference>
<evidence type="ECO:0000313" key="17">
    <source>
        <dbReference type="EMBL" id="TCO80281.1"/>
    </source>
</evidence>
<dbReference type="NCBIfam" id="TIGR00083">
    <property type="entry name" value="ribF"/>
    <property type="match status" value="1"/>
</dbReference>
<dbReference type="InterPro" id="IPR015865">
    <property type="entry name" value="Riboflavin_kinase_bac/euk"/>
</dbReference>
<dbReference type="GO" id="GO:0003919">
    <property type="term" value="F:FMN adenylyltransferase activity"/>
    <property type="evidence" value="ECO:0007669"/>
    <property type="project" value="UniProtKB-UniRule"/>
</dbReference>
<name>A0A4R2KZX4_9GAMM</name>
<dbReference type="GO" id="GO:0009398">
    <property type="term" value="P:FMN biosynthetic process"/>
    <property type="evidence" value="ECO:0007669"/>
    <property type="project" value="UniProtKB-UniRule"/>
</dbReference>
<keyword evidence="11 15" id="KW-0067">ATP-binding</keyword>
<evidence type="ECO:0000256" key="6">
    <source>
        <dbReference type="ARBA" id="ARBA00022679"/>
    </source>
</evidence>
<evidence type="ECO:0000256" key="7">
    <source>
        <dbReference type="ARBA" id="ARBA00022695"/>
    </source>
</evidence>
<dbReference type="GO" id="GO:0005524">
    <property type="term" value="F:ATP binding"/>
    <property type="evidence" value="ECO:0007669"/>
    <property type="project" value="UniProtKB-UniRule"/>
</dbReference>
<dbReference type="GO" id="GO:0008531">
    <property type="term" value="F:riboflavin kinase activity"/>
    <property type="evidence" value="ECO:0007669"/>
    <property type="project" value="UniProtKB-UniRule"/>
</dbReference>
<comment type="function">
    <text evidence="1">Catalyzes the phosphorylation of riboflavin to FMN followed by the adenylation of FMN to FAD.</text>
</comment>
<evidence type="ECO:0000256" key="9">
    <source>
        <dbReference type="ARBA" id="ARBA00022777"/>
    </source>
</evidence>
<evidence type="ECO:0000256" key="15">
    <source>
        <dbReference type="PIRNR" id="PIRNR004491"/>
    </source>
</evidence>
<dbReference type="SUPFAM" id="SSF82114">
    <property type="entry name" value="Riboflavin kinase-like"/>
    <property type="match status" value="1"/>
</dbReference>
<accession>A0A4R2KZX4</accession>
<dbReference type="RefSeq" id="WP_132543861.1">
    <property type="nucleotide sequence ID" value="NZ_SLWY01000015.1"/>
</dbReference>
<keyword evidence="8 15" id="KW-0547">Nucleotide-binding</keyword>
<dbReference type="NCBIfam" id="NF004159">
    <property type="entry name" value="PRK05627.1-2"/>
    <property type="match status" value="1"/>
</dbReference>
<dbReference type="GO" id="GO:0009231">
    <property type="term" value="P:riboflavin biosynthetic process"/>
    <property type="evidence" value="ECO:0007669"/>
    <property type="project" value="InterPro"/>
</dbReference>
<dbReference type="InterPro" id="IPR023468">
    <property type="entry name" value="Riboflavin_kinase"/>
</dbReference>
<keyword evidence="18" id="KW-1185">Reference proteome</keyword>
<dbReference type="PANTHER" id="PTHR22749">
    <property type="entry name" value="RIBOFLAVIN KINASE/FMN ADENYLYLTRANSFERASE"/>
    <property type="match status" value="1"/>
</dbReference>
<organism evidence="17 18">
    <name type="scientific">Plasticicumulans lactativorans</name>
    <dbReference type="NCBI Taxonomy" id="1133106"/>
    <lineage>
        <taxon>Bacteria</taxon>
        <taxon>Pseudomonadati</taxon>
        <taxon>Pseudomonadota</taxon>
        <taxon>Gammaproteobacteria</taxon>
        <taxon>Candidatus Competibacteraceae</taxon>
        <taxon>Plasticicumulans</taxon>
    </lineage>
</organism>
<dbReference type="InterPro" id="IPR015864">
    <property type="entry name" value="FAD_synthase"/>
</dbReference>
<dbReference type="Gene3D" id="2.40.30.30">
    <property type="entry name" value="Riboflavin kinase-like"/>
    <property type="match status" value="1"/>
</dbReference>
<dbReference type="InterPro" id="IPR002606">
    <property type="entry name" value="Riboflavin_kinase_bac"/>
</dbReference>
<comment type="similarity">
    <text evidence="15">Belongs to the ribF family.</text>
</comment>
<evidence type="ECO:0000256" key="13">
    <source>
        <dbReference type="ARBA" id="ARBA00047880"/>
    </source>
</evidence>
<dbReference type="NCBIfam" id="NF004160">
    <property type="entry name" value="PRK05627.1-3"/>
    <property type="match status" value="1"/>
</dbReference>
<evidence type="ECO:0000256" key="14">
    <source>
        <dbReference type="ARBA" id="ARBA00049494"/>
    </source>
</evidence>
<evidence type="ECO:0000259" key="16">
    <source>
        <dbReference type="SMART" id="SM00904"/>
    </source>
</evidence>
<sequence length="317" mass="34934">MELIRGAHNLRPRHRGCVLTIGNFDGVHLGHRSLLAQLNVRARSLAVPSVVMCFEPHPQEFFAGDAKPARLARLREKLLALAEAGVDRVLVLRFDARLANLEAESFVRDLLIDRLGVRYLVIGDDFRFGRGRRGDFEMLGRFGAEAGFELARTSTVTVEGDRVSSTRIRDVLARGDLALAERLLGRRYAVCGRVAHGDERGRTIGFPTANVHLHRVATPLSGVYAVSVHGIGGGIRTGVANLGRRPTVGGTREQLEVHLFDFSGDLYGRALRVEFHARLRAEQRFDSFADLAAQIHRDAGQARAWFAAHPAERGAGR</sequence>
<evidence type="ECO:0000256" key="5">
    <source>
        <dbReference type="ARBA" id="ARBA00022643"/>
    </source>
</evidence>
<evidence type="ECO:0000256" key="2">
    <source>
        <dbReference type="ARBA" id="ARBA00004726"/>
    </source>
</evidence>
<dbReference type="SUPFAM" id="SSF52374">
    <property type="entry name" value="Nucleotidylyl transferase"/>
    <property type="match status" value="1"/>
</dbReference>
<dbReference type="Gene3D" id="3.40.50.620">
    <property type="entry name" value="HUPs"/>
    <property type="match status" value="1"/>
</dbReference>
<feature type="domain" description="Riboflavin kinase" evidence="16">
    <location>
        <begin position="183"/>
        <end position="307"/>
    </location>
</feature>
<dbReference type="NCBIfam" id="NF004163">
    <property type="entry name" value="PRK05627.1-6"/>
    <property type="match status" value="1"/>
</dbReference>